<gene>
    <name evidence="1" type="ORF">COLO4_12720</name>
</gene>
<dbReference type="Proteomes" id="UP000187203">
    <property type="component" value="Unassembled WGS sequence"/>
</dbReference>
<evidence type="ECO:0000313" key="1">
    <source>
        <dbReference type="EMBL" id="OMP00411.1"/>
    </source>
</evidence>
<dbReference type="EMBL" id="AWUE01014940">
    <property type="protein sequence ID" value="OMP00411.1"/>
    <property type="molecule type" value="Genomic_DNA"/>
</dbReference>
<name>A0A1R3K013_9ROSI</name>
<reference evidence="2" key="1">
    <citation type="submission" date="2013-09" db="EMBL/GenBank/DDBJ databases">
        <title>Corchorus olitorius genome sequencing.</title>
        <authorList>
            <person name="Alam M."/>
            <person name="Haque M.S."/>
            <person name="Islam M.S."/>
            <person name="Emdad E.M."/>
            <person name="Islam M.M."/>
            <person name="Ahmed B."/>
            <person name="Halim A."/>
            <person name="Hossen Q.M.M."/>
            <person name="Hossain M.Z."/>
            <person name="Ahmed R."/>
            <person name="Khan M.M."/>
            <person name="Islam R."/>
            <person name="Rashid M.M."/>
            <person name="Khan S.A."/>
            <person name="Rahman M.S."/>
            <person name="Alam M."/>
            <person name="Yahiya A.S."/>
            <person name="Khan M.S."/>
            <person name="Azam M.S."/>
            <person name="Haque T."/>
            <person name="Lashkar M.Z.H."/>
            <person name="Akhand A.I."/>
            <person name="Morshed G."/>
            <person name="Roy S."/>
            <person name="Uddin K.S."/>
            <person name="Rabeya T."/>
            <person name="Hossain A.S."/>
            <person name="Chowdhury A."/>
            <person name="Snigdha A.R."/>
            <person name="Mortoza M.S."/>
            <person name="Matin S.A."/>
            <person name="Hoque S.M.E."/>
            <person name="Islam M.K."/>
            <person name="Roy D.K."/>
            <person name="Haider R."/>
            <person name="Moosa M.M."/>
            <person name="Elias S.M."/>
            <person name="Hasan A.M."/>
            <person name="Jahan S."/>
            <person name="Shafiuddin M."/>
            <person name="Mahmood N."/>
            <person name="Shommy N.S."/>
        </authorList>
    </citation>
    <scope>NUCLEOTIDE SEQUENCE [LARGE SCALE GENOMIC DNA]</scope>
    <source>
        <strain evidence="2">cv. O-4</strain>
    </source>
</reference>
<proteinExistence type="predicted"/>
<protein>
    <submittedName>
        <fullName evidence="1">Uncharacterized protein</fullName>
    </submittedName>
</protein>
<keyword evidence="2" id="KW-1185">Reference proteome</keyword>
<sequence length="76" mass="7872">MGPSSLVGPFPPGKQANTSNLAICAVLSWPGPFSHHPHMAEGGPIFQSCSLIIMIHEPPFGLSAVQPSSSVHASLI</sequence>
<evidence type="ECO:0000313" key="2">
    <source>
        <dbReference type="Proteomes" id="UP000187203"/>
    </source>
</evidence>
<accession>A0A1R3K013</accession>
<organism evidence="1 2">
    <name type="scientific">Corchorus olitorius</name>
    <dbReference type="NCBI Taxonomy" id="93759"/>
    <lineage>
        <taxon>Eukaryota</taxon>
        <taxon>Viridiplantae</taxon>
        <taxon>Streptophyta</taxon>
        <taxon>Embryophyta</taxon>
        <taxon>Tracheophyta</taxon>
        <taxon>Spermatophyta</taxon>
        <taxon>Magnoliopsida</taxon>
        <taxon>eudicotyledons</taxon>
        <taxon>Gunneridae</taxon>
        <taxon>Pentapetalae</taxon>
        <taxon>rosids</taxon>
        <taxon>malvids</taxon>
        <taxon>Malvales</taxon>
        <taxon>Malvaceae</taxon>
        <taxon>Grewioideae</taxon>
        <taxon>Apeibeae</taxon>
        <taxon>Corchorus</taxon>
    </lineage>
</organism>
<dbReference type="AlphaFoldDB" id="A0A1R3K013"/>
<comment type="caution">
    <text evidence="1">The sequence shown here is derived from an EMBL/GenBank/DDBJ whole genome shotgun (WGS) entry which is preliminary data.</text>
</comment>